<comment type="caution">
    <text evidence="1">The sequence shown here is derived from an EMBL/GenBank/DDBJ whole genome shotgun (WGS) entry which is preliminary data.</text>
</comment>
<name>G5RX85_SALET</name>
<evidence type="ECO:0000313" key="2">
    <source>
        <dbReference type="Proteomes" id="UP000004776"/>
    </source>
</evidence>
<organism evidence="1 2">
    <name type="scientific">Salmonella enterica subsp. enterica serovar Urbana str. R8-2977</name>
    <dbReference type="NCBI Taxonomy" id="913084"/>
    <lineage>
        <taxon>Bacteria</taxon>
        <taxon>Pseudomonadati</taxon>
        <taxon>Pseudomonadota</taxon>
        <taxon>Gammaproteobacteria</taxon>
        <taxon>Enterobacterales</taxon>
        <taxon>Enterobacteriaceae</taxon>
        <taxon>Salmonella</taxon>
    </lineage>
</organism>
<reference evidence="1 2" key="1">
    <citation type="journal article" date="2011" name="BMC Genomics">
        <title>Genome sequencing reveals diversification of virulence factor content and possible host adaptation in distinct subpopulations of Salmonella enterica.</title>
        <authorList>
            <person name="den Bakker H.C."/>
            <person name="Moreno Switt A.I."/>
            <person name="Govoni G."/>
            <person name="Cummings C.A."/>
            <person name="Ranieri M.L."/>
            <person name="Degoricija L."/>
            <person name="Hoelzer K."/>
            <person name="Rodriguez-Rivera L.D."/>
            <person name="Brown S."/>
            <person name="Bolchacova E."/>
            <person name="Furtado M.R."/>
            <person name="Wiedmann M."/>
        </authorList>
    </citation>
    <scope>NUCLEOTIDE SEQUENCE [LARGE SCALE GENOMIC DNA]</scope>
    <source>
        <strain evidence="1 2">R8-2977</strain>
    </source>
</reference>
<gene>
    <name evidence="1" type="ORF">LTSEURB_3192</name>
</gene>
<sequence length="36" mass="4209">MYVTLKSYFRNNVRIACVFSSINSVFALDSTFRRTT</sequence>
<protein>
    <submittedName>
        <fullName evidence="1">Uncharacterized protein</fullName>
    </submittedName>
</protein>
<accession>G5RX85</accession>
<dbReference type="AlphaFoldDB" id="G5RX85"/>
<evidence type="ECO:0000313" key="1">
    <source>
        <dbReference type="EMBL" id="EHD02297.1"/>
    </source>
</evidence>
<dbReference type="Proteomes" id="UP000004776">
    <property type="component" value="Unassembled WGS sequence"/>
</dbReference>
<feature type="non-terminal residue" evidence="1">
    <location>
        <position position="36"/>
    </location>
</feature>
<proteinExistence type="predicted"/>
<dbReference type="EMBL" id="AFCW01001211">
    <property type="protein sequence ID" value="EHD02297.1"/>
    <property type="molecule type" value="Genomic_DNA"/>
</dbReference>